<proteinExistence type="predicted"/>
<evidence type="ECO:0000313" key="2">
    <source>
        <dbReference type="EMBL" id="SAM00632.1"/>
    </source>
</evidence>
<feature type="region of interest" description="Disordered" evidence="1">
    <location>
        <begin position="91"/>
        <end position="157"/>
    </location>
</feature>
<sequence length="184" mass="20917">MKEGHTSEGEVMDLLMKMECEPLTVKRRNEEEVVAPQKRSRVETPSKFPFKKCTNEWVDPATGKKFTCNQGYAPRHNEVCHVLKAKLTKTSANGTPLNHRKSNNRQWTNQDKQEDSKKYARVARKQGNSKQQRQAENTPAPVIINPKSGLCKSKHAPQKDMFTTISEDLYADDDQTMLSSDAPI</sequence>
<gene>
    <name evidence="2" type="primary">ABSGL_06348.1 scaffold 8296</name>
</gene>
<organism evidence="2">
    <name type="scientific">Absidia glauca</name>
    <name type="common">Pin mould</name>
    <dbReference type="NCBI Taxonomy" id="4829"/>
    <lineage>
        <taxon>Eukaryota</taxon>
        <taxon>Fungi</taxon>
        <taxon>Fungi incertae sedis</taxon>
        <taxon>Mucoromycota</taxon>
        <taxon>Mucoromycotina</taxon>
        <taxon>Mucoromycetes</taxon>
        <taxon>Mucorales</taxon>
        <taxon>Cunninghamellaceae</taxon>
        <taxon>Absidia</taxon>
    </lineage>
</organism>
<reference evidence="2" key="1">
    <citation type="submission" date="2016-04" db="EMBL/GenBank/DDBJ databases">
        <authorList>
            <person name="Evans L.H."/>
            <person name="Alamgir A."/>
            <person name="Owens N."/>
            <person name="Weber N.D."/>
            <person name="Virtaneva K."/>
            <person name="Barbian K."/>
            <person name="Babar A."/>
            <person name="Rosenke K."/>
        </authorList>
    </citation>
    <scope>NUCLEOTIDE SEQUENCE [LARGE SCALE GENOMIC DNA]</scope>
    <source>
        <strain evidence="2">CBS 101.48</strain>
    </source>
</reference>
<feature type="compositionally biased region" description="Polar residues" evidence="1">
    <location>
        <begin position="126"/>
        <end position="137"/>
    </location>
</feature>
<keyword evidence="3" id="KW-1185">Reference proteome</keyword>
<protein>
    <submittedName>
        <fullName evidence="2">Uncharacterized protein</fullName>
    </submittedName>
</protein>
<accession>A0A163JNI7</accession>
<evidence type="ECO:0000256" key="1">
    <source>
        <dbReference type="SAM" id="MobiDB-lite"/>
    </source>
</evidence>
<dbReference type="InParanoid" id="A0A163JNI7"/>
<feature type="non-terminal residue" evidence="2">
    <location>
        <position position="184"/>
    </location>
</feature>
<dbReference type="EMBL" id="LT553376">
    <property type="protein sequence ID" value="SAM00632.1"/>
    <property type="molecule type" value="Genomic_DNA"/>
</dbReference>
<dbReference type="AlphaFoldDB" id="A0A163JNI7"/>
<evidence type="ECO:0000313" key="3">
    <source>
        <dbReference type="Proteomes" id="UP000078561"/>
    </source>
</evidence>
<dbReference type="Proteomes" id="UP000078561">
    <property type="component" value="Unassembled WGS sequence"/>
</dbReference>
<name>A0A163JNI7_ABSGL</name>